<sequence>MVGEVQLEAVDAGNPSDSDPLLQNKADSSSQSPGSSSEINNEEDIENSSVPCCRICLESDCELDHWMPCKVAVNFLGVFAISASSLVATTVNQVFPCDELISPCMCKGTQQFVHRSCLDHWRSVKEGFAFSHCTTCKAQFHLRVALFEDNSWRKVKFRLFVTRDVIIVFLAVQTVIAAMGGFAYFMDKDGAFRNSFSDGWDQILSRHPIPFYYCIGVLAFFVLLGFFGLILHCSSLNSNDPRMAGCQNCCYGWGILDCFPASMEACFALVLVFVVIFAILGIAYGFLAATMAIQKIWQRHYHILAKRELTKEYIVEDLHGCYTPPKLDSEHEERLKMLKLL</sequence>
<comment type="caution">
    <text evidence="7">The sequence shown here is derived from an EMBL/GenBank/DDBJ whole genome shotgun (WGS) entry which is preliminary data.</text>
</comment>
<keyword evidence="3" id="KW-0862">Zinc</keyword>
<evidence type="ECO:0000313" key="7">
    <source>
        <dbReference type="EMBL" id="OAY47080.1"/>
    </source>
</evidence>
<evidence type="ECO:0000256" key="3">
    <source>
        <dbReference type="ARBA" id="ARBA00022833"/>
    </source>
</evidence>
<feature type="compositionally biased region" description="Low complexity" evidence="4">
    <location>
        <begin position="28"/>
        <end position="39"/>
    </location>
</feature>
<name>A0A2C9VN06_MANES</name>
<keyword evidence="5" id="KW-0812">Transmembrane</keyword>
<dbReference type="PROSITE" id="PS51292">
    <property type="entry name" value="ZF_RING_CH"/>
    <property type="match status" value="1"/>
</dbReference>
<reference evidence="8" key="1">
    <citation type="journal article" date="2016" name="Nat. Biotechnol.">
        <title>Sequencing wild and cultivated cassava and related species reveals extensive interspecific hybridization and genetic diversity.</title>
        <authorList>
            <person name="Bredeson J.V."/>
            <person name="Lyons J.B."/>
            <person name="Prochnik S.E."/>
            <person name="Wu G.A."/>
            <person name="Ha C.M."/>
            <person name="Edsinger-Gonzales E."/>
            <person name="Grimwood J."/>
            <person name="Schmutz J."/>
            <person name="Rabbi I.Y."/>
            <person name="Egesi C."/>
            <person name="Nauluvula P."/>
            <person name="Lebot V."/>
            <person name="Ndunguru J."/>
            <person name="Mkamilo G."/>
            <person name="Bart R.S."/>
            <person name="Setter T.L."/>
            <person name="Gleadow R.M."/>
            <person name="Kulakow P."/>
            <person name="Ferguson M.E."/>
            <person name="Rounsley S."/>
            <person name="Rokhsar D.S."/>
        </authorList>
    </citation>
    <scope>NUCLEOTIDE SEQUENCE [LARGE SCALE GENOMIC DNA]</scope>
    <source>
        <strain evidence="8">cv. AM560-2</strain>
    </source>
</reference>
<feature type="transmembrane region" description="Helical" evidence="5">
    <location>
        <begin position="165"/>
        <end position="185"/>
    </location>
</feature>
<dbReference type="Proteomes" id="UP000091857">
    <property type="component" value="Chromosome 6"/>
</dbReference>
<keyword evidence="1" id="KW-0479">Metal-binding</keyword>
<proteinExistence type="predicted"/>
<organism evidence="7 8">
    <name type="scientific">Manihot esculenta</name>
    <name type="common">Cassava</name>
    <name type="synonym">Jatropha manihot</name>
    <dbReference type="NCBI Taxonomy" id="3983"/>
    <lineage>
        <taxon>Eukaryota</taxon>
        <taxon>Viridiplantae</taxon>
        <taxon>Streptophyta</taxon>
        <taxon>Embryophyta</taxon>
        <taxon>Tracheophyta</taxon>
        <taxon>Spermatophyta</taxon>
        <taxon>Magnoliopsida</taxon>
        <taxon>eudicotyledons</taxon>
        <taxon>Gunneridae</taxon>
        <taxon>Pentapetalae</taxon>
        <taxon>rosids</taxon>
        <taxon>fabids</taxon>
        <taxon>Malpighiales</taxon>
        <taxon>Euphorbiaceae</taxon>
        <taxon>Crotonoideae</taxon>
        <taxon>Manihoteae</taxon>
        <taxon>Manihot</taxon>
    </lineage>
</organism>
<dbReference type="Gene3D" id="3.30.40.10">
    <property type="entry name" value="Zinc/RING finger domain, C3HC4 (zinc finger)"/>
    <property type="match status" value="1"/>
</dbReference>
<evidence type="ECO:0000256" key="2">
    <source>
        <dbReference type="ARBA" id="ARBA00022771"/>
    </source>
</evidence>
<dbReference type="EMBL" id="CM004392">
    <property type="protein sequence ID" value="OAY47080.1"/>
    <property type="molecule type" value="Genomic_DNA"/>
</dbReference>
<evidence type="ECO:0000259" key="6">
    <source>
        <dbReference type="PROSITE" id="PS51292"/>
    </source>
</evidence>
<evidence type="ECO:0000256" key="5">
    <source>
        <dbReference type="SAM" id="Phobius"/>
    </source>
</evidence>
<dbReference type="SMART" id="SM00744">
    <property type="entry name" value="RINGv"/>
    <property type="match status" value="1"/>
</dbReference>
<dbReference type="Gramene" id="Manes.06G050600.1.v8.1">
    <property type="protein sequence ID" value="Manes.06G050600.1.v8.1.CDS"/>
    <property type="gene ID" value="Manes.06G050600.v8.1"/>
</dbReference>
<dbReference type="PANTHER" id="PTHR46347">
    <property type="entry name" value="RING/FYVE/PHD ZINC FINGER SUPERFAMILY PROTEIN"/>
    <property type="match status" value="1"/>
</dbReference>
<dbReference type="PANTHER" id="PTHR46347:SF4">
    <property type="entry name" value="RING_FYVE_PHD ZINC FINGER SUPERFAMILY PROTEIN"/>
    <property type="match status" value="1"/>
</dbReference>
<evidence type="ECO:0000256" key="4">
    <source>
        <dbReference type="SAM" id="MobiDB-lite"/>
    </source>
</evidence>
<dbReference type="InterPro" id="IPR011016">
    <property type="entry name" value="Znf_RING-CH"/>
</dbReference>
<feature type="transmembrane region" description="Helical" evidence="5">
    <location>
        <begin position="211"/>
        <end position="231"/>
    </location>
</feature>
<dbReference type="CDD" id="cd16495">
    <property type="entry name" value="RING_CH-C4HC3_MARCH"/>
    <property type="match status" value="1"/>
</dbReference>
<dbReference type="GO" id="GO:0008270">
    <property type="term" value="F:zinc ion binding"/>
    <property type="evidence" value="ECO:0007669"/>
    <property type="project" value="UniProtKB-KW"/>
</dbReference>
<feature type="region of interest" description="Disordered" evidence="4">
    <location>
        <begin position="1"/>
        <end position="43"/>
    </location>
</feature>
<protein>
    <recommendedName>
        <fullName evidence="6">RING-CH-type domain-containing protein</fullName>
    </recommendedName>
</protein>
<accession>A0A2C9VN06</accession>
<evidence type="ECO:0000256" key="1">
    <source>
        <dbReference type="ARBA" id="ARBA00022723"/>
    </source>
</evidence>
<keyword evidence="5" id="KW-1133">Transmembrane helix</keyword>
<dbReference type="AlphaFoldDB" id="A0A2C9VN06"/>
<dbReference type="InterPro" id="IPR013083">
    <property type="entry name" value="Znf_RING/FYVE/PHD"/>
</dbReference>
<dbReference type="SUPFAM" id="SSF57850">
    <property type="entry name" value="RING/U-box"/>
    <property type="match status" value="1"/>
</dbReference>
<evidence type="ECO:0000313" key="8">
    <source>
        <dbReference type="Proteomes" id="UP000091857"/>
    </source>
</evidence>
<keyword evidence="5" id="KW-0472">Membrane</keyword>
<dbReference type="Pfam" id="PF12906">
    <property type="entry name" value="RINGv"/>
    <property type="match status" value="1"/>
</dbReference>
<keyword evidence="2" id="KW-0863">Zinc-finger</keyword>
<keyword evidence="8" id="KW-1185">Reference proteome</keyword>
<dbReference type="OrthoDB" id="264354at2759"/>
<feature type="domain" description="RING-CH-type" evidence="6">
    <location>
        <begin position="45"/>
        <end position="143"/>
    </location>
</feature>
<dbReference type="STRING" id="3983.A0A2C9VN06"/>
<gene>
    <name evidence="7" type="ORF">MANES_06G050600v8</name>
</gene>
<feature type="transmembrane region" description="Helical" evidence="5">
    <location>
        <begin position="267"/>
        <end position="293"/>
    </location>
</feature>